<comment type="caution">
    <text evidence="1">The sequence shown here is derived from an EMBL/GenBank/DDBJ whole genome shotgun (WGS) entry which is preliminary data.</text>
</comment>
<dbReference type="AlphaFoldDB" id="A0AB38EAQ4"/>
<dbReference type="RefSeq" id="WP_255302352.1">
    <property type="nucleotide sequence ID" value="NZ_ODAL01000031.1"/>
</dbReference>
<evidence type="ECO:0000313" key="1">
    <source>
        <dbReference type="EMBL" id="SOQ07485.1"/>
    </source>
</evidence>
<proteinExistence type="predicted"/>
<evidence type="ECO:0000313" key="2">
    <source>
        <dbReference type="Proteomes" id="UP000237580"/>
    </source>
</evidence>
<organism evidence="1 2">
    <name type="scientific">Pseudomonas syringae pv. persicae</name>
    <dbReference type="NCBI Taxonomy" id="237306"/>
    <lineage>
        <taxon>Bacteria</taxon>
        <taxon>Pseudomonadati</taxon>
        <taxon>Pseudomonadota</taxon>
        <taxon>Gammaproteobacteria</taxon>
        <taxon>Pseudomonadales</taxon>
        <taxon>Pseudomonadaceae</taxon>
        <taxon>Pseudomonas</taxon>
    </lineage>
</organism>
<reference evidence="1 2" key="1">
    <citation type="submission" date="2017-11" db="EMBL/GenBank/DDBJ databases">
        <authorList>
            <person name="Blom J."/>
        </authorList>
    </citation>
    <scope>NUCLEOTIDE SEQUENCE [LARGE SCALE GENOMIC DNA]</scope>
    <source>
        <strain evidence="1">NCPPB 2254</strain>
    </source>
</reference>
<protein>
    <submittedName>
        <fullName evidence="1">Uncharacterized protein</fullName>
    </submittedName>
</protein>
<sequence length="40" mass="4402">MSVMTVTDSTFQKDVIEASDVGQQTKSRMTQILDELLPAS</sequence>
<name>A0AB38EAQ4_9PSED</name>
<accession>A0AB38EAQ4</accession>
<gene>
    <name evidence="1" type="ORF">NCPPB2254_01334</name>
</gene>
<dbReference type="EMBL" id="ODAM01000036">
    <property type="protein sequence ID" value="SOQ07485.1"/>
    <property type="molecule type" value="Genomic_DNA"/>
</dbReference>
<dbReference type="Proteomes" id="UP000237580">
    <property type="component" value="Unassembled WGS sequence"/>
</dbReference>